<dbReference type="RefSeq" id="WP_162358858.1">
    <property type="nucleotide sequence ID" value="NZ_CP048209.1"/>
</dbReference>
<protein>
    <recommendedName>
        <fullName evidence="3">Polysaccharide deacetylase family protein</fullName>
    </recommendedName>
</protein>
<gene>
    <name evidence="1" type="ORF">GXP70_22200</name>
</gene>
<reference evidence="1 2" key="1">
    <citation type="submission" date="2020-01" db="EMBL/GenBank/DDBJ databases">
        <title>Paenibacillus sp. nov., isolated from tomato rhizosphere.</title>
        <authorList>
            <person name="Weon H.-Y."/>
            <person name="Lee S.A."/>
        </authorList>
    </citation>
    <scope>NUCLEOTIDE SEQUENCE [LARGE SCALE GENOMIC DNA]</scope>
    <source>
        <strain evidence="1 2">12200R-189</strain>
    </source>
</reference>
<dbReference type="KEGG" id="plyc:GXP70_22200"/>
<evidence type="ECO:0008006" key="3">
    <source>
        <dbReference type="Google" id="ProtNLM"/>
    </source>
</evidence>
<dbReference type="EMBL" id="CP048209">
    <property type="protein sequence ID" value="QHT62425.1"/>
    <property type="molecule type" value="Genomic_DNA"/>
</dbReference>
<keyword evidence="2" id="KW-1185">Reference proteome</keyword>
<accession>A0A6C0G702</accession>
<proteinExistence type="predicted"/>
<dbReference type="AlphaFoldDB" id="A0A6C0G702"/>
<sequence length="454" mass="51492">MANIKVLFWFDVEDYVTPESMDAFRGLIDLCDSRGIPGIFKIVGEKARMLVELDRQDIIEKLRNHEVGYHTDFHSVHPTISEYLEHMGFKDGAEQFDRVEYGGLKDVERITGMPIECYGQPGGSWAPQQFPAIRKWGVPVYLDNHEQVKLNSRPYWYGGLLNFMELTGFMRMELVEDGLETAKREFDDIYEKLSSEPVGFVSIVYHPNEFSTPRFWDDVNFARGKNPPRSEWQPASPLWPPGAMEAYLATLGEFLDYMLSKENVTFITSVEARELERSDKGELAEAQVRQLAEGLAGDLYFTQLGDFTLSASDTHSLFCNYLLGRPLSPELIYGPETDTASSGSPVVTVRELKQAIAAPYPDVFGFKMLPDTFKAGEALVNPVDLTCTMAKVIRDGLTDDDEVAIVRGCLRSQQHASDDDFWGKGWIIFPEDFRVPNIVRMSKLQTWTLKPALF</sequence>
<evidence type="ECO:0000313" key="1">
    <source>
        <dbReference type="EMBL" id="QHT62425.1"/>
    </source>
</evidence>
<dbReference type="GO" id="GO:0005975">
    <property type="term" value="P:carbohydrate metabolic process"/>
    <property type="evidence" value="ECO:0007669"/>
    <property type="project" value="InterPro"/>
</dbReference>
<dbReference type="Proteomes" id="UP000476064">
    <property type="component" value="Chromosome"/>
</dbReference>
<dbReference type="SUPFAM" id="SSF88713">
    <property type="entry name" value="Glycoside hydrolase/deacetylase"/>
    <property type="match status" value="1"/>
</dbReference>
<dbReference type="InterPro" id="IPR011330">
    <property type="entry name" value="Glyco_hydro/deAcase_b/a-brl"/>
</dbReference>
<organism evidence="1 2">
    <name type="scientific">Paenibacillus lycopersici</name>
    <dbReference type="NCBI Taxonomy" id="2704462"/>
    <lineage>
        <taxon>Bacteria</taxon>
        <taxon>Bacillati</taxon>
        <taxon>Bacillota</taxon>
        <taxon>Bacilli</taxon>
        <taxon>Bacillales</taxon>
        <taxon>Paenibacillaceae</taxon>
        <taxon>Paenibacillus</taxon>
    </lineage>
</organism>
<name>A0A6C0G702_9BACL</name>
<dbReference type="Gene3D" id="3.20.20.370">
    <property type="entry name" value="Glycoside hydrolase/deacetylase"/>
    <property type="match status" value="1"/>
</dbReference>
<evidence type="ECO:0000313" key="2">
    <source>
        <dbReference type="Proteomes" id="UP000476064"/>
    </source>
</evidence>